<evidence type="ECO:0000313" key="4">
    <source>
        <dbReference type="EMBL" id="MFC6954253.1"/>
    </source>
</evidence>
<proteinExistence type="predicted"/>
<evidence type="ECO:0000259" key="3">
    <source>
        <dbReference type="Pfam" id="PF04967"/>
    </source>
</evidence>
<keyword evidence="5" id="KW-1185">Reference proteome</keyword>
<evidence type="ECO:0000256" key="1">
    <source>
        <dbReference type="ARBA" id="ARBA00023015"/>
    </source>
</evidence>
<dbReference type="RefSeq" id="WP_336351207.1">
    <property type="nucleotide sequence ID" value="NZ_JAZAQL010000003.1"/>
</dbReference>
<keyword evidence="1" id="KW-0805">Transcription regulation</keyword>
<sequence>MGLVAEFSIACEALPLVDVAAAVPDATVTMEFQFNHGRRPSFLATVAGGCADDVEDALADAPDVGPWTLVGRAGETRRYKVTPAFSLEEQLGAAVDDLDDLEALARTDAIVERIDVTAAGSRQTGWFADRDAFDAFRTFWQRNAGFRLHRLTQDGDPEPAGDGLTDRQREALRTAYEMGYFEIPRRTSLEAVADELDVAASSASERLRRAETELIEAVVATTWPPLPE</sequence>
<evidence type="ECO:0000256" key="2">
    <source>
        <dbReference type="ARBA" id="ARBA00023163"/>
    </source>
</evidence>
<keyword evidence="2" id="KW-0804">Transcription</keyword>
<accession>A0ABD5VIF0</accession>
<dbReference type="Pfam" id="PF04967">
    <property type="entry name" value="HTH_10"/>
    <property type="match status" value="1"/>
</dbReference>
<evidence type="ECO:0000313" key="5">
    <source>
        <dbReference type="Proteomes" id="UP001596395"/>
    </source>
</evidence>
<comment type="caution">
    <text evidence="4">The sequence shown here is derived from an EMBL/GenBank/DDBJ whole genome shotgun (WGS) entry which is preliminary data.</text>
</comment>
<dbReference type="AlphaFoldDB" id="A0ABD5VIF0"/>
<dbReference type="EMBL" id="JBHSXN010000003">
    <property type="protein sequence ID" value="MFC6954253.1"/>
    <property type="molecule type" value="Genomic_DNA"/>
</dbReference>
<gene>
    <name evidence="4" type="ORF">ACFQGB_15425</name>
</gene>
<feature type="domain" description="HTH bat-type" evidence="3">
    <location>
        <begin position="164"/>
        <end position="216"/>
    </location>
</feature>
<reference evidence="4 5" key="1">
    <citation type="journal article" date="2019" name="Int. J. Syst. Evol. Microbiol.">
        <title>The Global Catalogue of Microorganisms (GCM) 10K type strain sequencing project: providing services to taxonomists for standard genome sequencing and annotation.</title>
        <authorList>
            <consortium name="The Broad Institute Genomics Platform"/>
            <consortium name="The Broad Institute Genome Sequencing Center for Infectious Disease"/>
            <person name="Wu L."/>
            <person name="Ma J."/>
        </authorList>
    </citation>
    <scope>NUCLEOTIDE SEQUENCE [LARGE SCALE GENOMIC DNA]</scope>
    <source>
        <strain evidence="4 5">GX26</strain>
    </source>
</reference>
<dbReference type="PANTHER" id="PTHR34236:SF1">
    <property type="entry name" value="DIMETHYL SULFOXIDE REDUCTASE TRANSCRIPTIONAL ACTIVATOR"/>
    <property type="match status" value="1"/>
</dbReference>
<protein>
    <submittedName>
        <fullName evidence="4">Helix-turn-helix domain-containing protein</fullName>
    </submittedName>
</protein>
<dbReference type="PANTHER" id="PTHR34236">
    <property type="entry name" value="DIMETHYL SULFOXIDE REDUCTASE TRANSCRIPTIONAL ACTIVATOR"/>
    <property type="match status" value="1"/>
</dbReference>
<dbReference type="Proteomes" id="UP001596395">
    <property type="component" value="Unassembled WGS sequence"/>
</dbReference>
<name>A0ABD5VIF0_9EURY</name>
<dbReference type="InterPro" id="IPR007050">
    <property type="entry name" value="HTH_bacterioopsin"/>
</dbReference>
<organism evidence="4 5">
    <name type="scientific">Halorubellus litoreus</name>
    <dbReference type="NCBI Taxonomy" id="755308"/>
    <lineage>
        <taxon>Archaea</taxon>
        <taxon>Methanobacteriati</taxon>
        <taxon>Methanobacteriota</taxon>
        <taxon>Stenosarchaea group</taxon>
        <taxon>Halobacteria</taxon>
        <taxon>Halobacteriales</taxon>
        <taxon>Halorubellaceae</taxon>
        <taxon>Halorubellus</taxon>
    </lineage>
</organism>